<dbReference type="PROSITE" id="PS00589">
    <property type="entry name" value="PTS_HPR_SER"/>
    <property type="match status" value="1"/>
</dbReference>
<dbReference type="PANTHER" id="PTHR33705:SF2">
    <property type="entry name" value="PHOSPHOCARRIER PROTEIN NPR"/>
    <property type="match status" value="1"/>
</dbReference>
<keyword evidence="4" id="KW-0598">Phosphotransferase system</keyword>
<dbReference type="PRINTS" id="PR00107">
    <property type="entry name" value="PHOSPHOCPHPR"/>
</dbReference>
<dbReference type="InterPro" id="IPR000032">
    <property type="entry name" value="HPr-like"/>
</dbReference>
<dbReference type="PROSITE" id="PS51350">
    <property type="entry name" value="PTS_HPR_DOM"/>
    <property type="match status" value="1"/>
</dbReference>
<evidence type="ECO:0000256" key="4">
    <source>
        <dbReference type="ARBA" id="ARBA00022683"/>
    </source>
</evidence>
<evidence type="ECO:0000313" key="6">
    <source>
        <dbReference type="EMBL" id="TDW97459.1"/>
    </source>
</evidence>
<dbReference type="PANTHER" id="PTHR33705">
    <property type="entry name" value="PHOSPHOCARRIER PROTEIN HPR"/>
    <property type="match status" value="1"/>
</dbReference>
<dbReference type="AlphaFoldDB" id="A0A4R8DI95"/>
<keyword evidence="3" id="KW-0963">Cytoplasm</keyword>
<gene>
    <name evidence="6" type="ORF">EDB95_5309</name>
</gene>
<dbReference type="OrthoDB" id="9809047at2"/>
<dbReference type="InterPro" id="IPR001020">
    <property type="entry name" value="PTS_HPr_His_P_site"/>
</dbReference>
<name>A0A4R8DI95_9BACT</name>
<dbReference type="EMBL" id="SODV01000002">
    <property type="protein sequence ID" value="TDW97459.1"/>
    <property type="molecule type" value="Genomic_DNA"/>
</dbReference>
<evidence type="ECO:0000256" key="1">
    <source>
        <dbReference type="ARBA" id="ARBA00004496"/>
    </source>
</evidence>
<reference evidence="6 7" key="1">
    <citation type="submission" date="2019-03" db="EMBL/GenBank/DDBJ databases">
        <title>Genomic Encyclopedia of Type Strains, Phase IV (KMG-IV): sequencing the most valuable type-strain genomes for metagenomic binning, comparative biology and taxonomic classification.</title>
        <authorList>
            <person name="Goeker M."/>
        </authorList>
    </citation>
    <scope>NUCLEOTIDE SEQUENCE [LARGE SCALE GENOMIC DNA]</scope>
    <source>
        <strain evidence="6 7">DSM 100059</strain>
    </source>
</reference>
<dbReference type="CDD" id="cd00367">
    <property type="entry name" value="PTS-HPr_like"/>
    <property type="match status" value="1"/>
</dbReference>
<dbReference type="Pfam" id="PF00381">
    <property type="entry name" value="PTS-HPr"/>
    <property type="match status" value="1"/>
</dbReference>
<evidence type="ECO:0000256" key="2">
    <source>
        <dbReference type="ARBA" id="ARBA00010736"/>
    </source>
</evidence>
<dbReference type="GO" id="GO:0005737">
    <property type="term" value="C:cytoplasm"/>
    <property type="evidence" value="ECO:0007669"/>
    <property type="project" value="UniProtKB-SubCell"/>
</dbReference>
<accession>A0A4R8DI95</accession>
<dbReference type="PROSITE" id="PS00369">
    <property type="entry name" value="PTS_HPR_HIS"/>
    <property type="match status" value="1"/>
</dbReference>
<organism evidence="6 7">
    <name type="scientific">Dinghuibacter silviterrae</name>
    <dbReference type="NCBI Taxonomy" id="1539049"/>
    <lineage>
        <taxon>Bacteria</taxon>
        <taxon>Pseudomonadati</taxon>
        <taxon>Bacteroidota</taxon>
        <taxon>Chitinophagia</taxon>
        <taxon>Chitinophagales</taxon>
        <taxon>Chitinophagaceae</taxon>
        <taxon>Dinghuibacter</taxon>
    </lineage>
</organism>
<dbReference type="Proteomes" id="UP000294498">
    <property type="component" value="Unassembled WGS sequence"/>
</dbReference>
<evidence type="ECO:0000259" key="5">
    <source>
        <dbReference type="PROSITE" id="PS51350"/>
    </source>
</evidence>
<dbReference type="InterPro" id="IPR050399">
    <property type="entry name" value="HPr"/>
</dbReference>
<dbReference type="InterPro" id="IPR002114">
    <property type="entry name" value="PTS_HPr_Ser_P_site"/>
</dbReference>
<proteinExistence type="inferred from homology"/>
<comment type="similarity">
    <text evidence="2">Belongs to the HPr family.</text>
</comment>
<dbReference type="InterPro" id="IPR035895">
    <property type="entry name" value="HPr-like_sf"/>
</dbReference>
<keyword evidence="7" id="KW-1185">Reference proteome</keyword>
<comment type="caution">
    <text evidence="6">The sequence shown here is derived from an EMBL/GenBank/DDBJ whole genome shotgun (WGS) entry which is preliminary data.</text>
</comment>
<comment type="subcellular location">
    <subcellularLocation>
        <location evidence="1">Cytoplasm</location>
    </subcellularLocation>
</comment>
<sequence>MIAKEYVISAPEGIHARPATGLVRLAKQFQSVINLKKGDRIVRLNSLLNILSLAAKGGETITLLIEGEDEETAASALDKFFADI</sequence>
<protein>
    <submittedName>
        <fullName evidence="6">Phosphocarrier protein</fullName>
    </submittedName>
</protein>
<evidence type="ECO:0000313" key="7">
    <source>
        <dbReference type="Proteomes" id="UP000294498"/>
    </source>
</evidence>
<feature type="domain" description="HPr" evidence="5">
    <location>
        <begin position="1"/>
        <end position="84"/>
    </location>
</feature>
<dbReference type="Gene3D" id="3.30.1340.10">
    <property type="entry name" value="HPr-like"/>
    <property type="match status" value="1"/>
</dbReference>
<dbReference type="NCBIfam" id="TIGR01003">
    <property type="entry name" value="PTS_HPr_family"/>
    <property type="match status" value="1"/>
</dbReference>
<dbReference type="GO" id="GO:0009401">
    <property type="term" value="P:phosphoenolpyruvate-dependent sugar phosphotransferase system"/>
    <property type="evidence" value="ECO:0007669"/>
    <property type="project" value="UniProtKB-KW"/>
</dbReference>
<dbReference type="RefSeq" id="WP_133999733.1">
    <property type="nucleotide sequence ID" value="NZ_SODV01000002.1"/>
</dbReference>
<dbReference type="SUPFAM" id="SSF55594">
    <property type="entry name" value="HPr-like"/>
    <property type="match status" value="1"/>
</dbReference>
<evidence type="ECO:0000256" key="3">
    <source>
        <dbReference type="ARBA" id="ARBA00022490"/>
    </source>
</evidence>